<feature type="compositionally biased region" description="Low complexity" evidence="1">
    <location>
        <begin position="678"/>
        <end position="698"/>
    </location>
</feature>
<feature type="compositionally biased region" description="Low complexity" evidence="1">
    <location>
        <begin position="297"/>
        <end position="316"/>
    </location>
</feature>
<evidence type="ECO:0000256" key="1">
    <source>
        <dbReference type="SAM" id="MobiDB-lite"/>
    </source>
</evidence>
<feature type="region of interest" description="Disordered" evidence="1">
    <location>
        <begin position="549"/>
        <end position="745"/>
    </location>
</feature>
<reference evidence="2" key="1">
    <citation type="journal article" date="2023" name="PhytoFront">
        <title>Draft Genome Resources of Seven Strains of Tilletia horrida, Causal Agent of Kernel Smut of Rice.</title>
        <authorList>
            <person name="Khanal S."/>
            <person name="Antony Babu S."/>
            <person name="Zhou X.G."/>
        </authorList>
    </citation>
    <scope>NUCLEOTIDE SEQUENCE</scope>
    <source>
        <strain evidence="2">TX3</strain>
    </source>
</reference>
<feature type="compositionally biased region" description="Low complexity" evidence="1">
    <location>
        <begin position="196"/>
        <end position="228"/>
    </location>
</feature>
<feature type="compositionally biased region" description="Basic and acidic residues" evidence="1">
    <location>
        <begin position="602"/>
        <end position="611"/>
    </location>
</feature>
<organism evidence="2 3">
    <name type="scientific">Tilletia horrida</name>
    <dbReference type="NCBI Taxonomy" id="155126"/>
    <lineage>
        <taxon>Eukaryota</taxon>
        <taxon>Fungi</taxon>
        <taxon>Dikarya</taxon>
        <taxon>Basidiomycota</taxon>
        <taxon>Ustilaginomycotina</taxon>
        <taxon>Exobasidiomycetes</taxon>
        <taxon>Tilletiales</taxon>
        <taxon>Tilletiaceae</taxon>
        <taxon>Tilletia</taxon>
    </lineage>
</organism>
<feature type="compositionally biased region" description="Low complexity" evidence="1">
    <location>
        <begin position="346"/>
        <end position="360"/>
    </location>
</feature>
<name>A0AAN6JJX0_9BASI</name>
<feature type="compositionally biased region" description="Polar residues" evidence="1">
    <location>
        <begin position="400"/>
        <end position="423"/>
    </location>
</feature>
<feature type="compositionally biased region" description="Low complexity" evidence="1">
    <location>
        <begin position="431"/>
        <end position="455"/>
    </location>
</feature>
<feature type="compositionally biased region" description="Acidic residues" evidence="1">
    <location>
        <begin position="800"/>
        <end position="818"/>
    </location>
</feature>
<dbReference type="EMBL" id="JAPDMQ010000196">
    <property type="protein sequence ID" value="KAK0531079.1"/>
    <property type="molecule type" value="Genomic_DNA"/>
</dbReference>
<feature type="compositionally biased region" description="Basic and acidic residues" evidence="1">
    <location>
        <begin position="134"/>
        <end position="153"/>
    </location>
</feature>
<dbReference type="Proteomes" id="UP001176521">
    <property type="component" value="Unassembled WGS sequence"/>
</dbReference>
<sequence length="876" mass="89345">MDAASAQLPQQQHPHSSTASAPAARSQPQAARVPATRTAAAIRHAAAVAAATAAAAVPSGSNDGENSGPASSIRASRVLVPSTGPLPPPISVLATSSPTKPRTGLSNLSLGLRPIKPLSFAGSTSSSSSSSSNKENDGARQEPAARKLLDSSRLRIRSNTPLQPQGQPRAPGTKKADASAGGKMTAAFVSQEKADAPASSAAAANPFGPAPAPASEKNAAPAPSAPAKAKSEVFVPPTSKLKPPGKQVAGTAQSKLPRPASAHPSSLPSLPRPTKQHSVTSSLPKASHPIPRKLRNSPPSAASSSKAAPKAAPLSSRYGGTRLKARASLTATSTRMKVTMQTMAAAAAAAALRASAAQNAVDSNAAPVTESVNPAPLATAEVAVVQKQSGPSEGPIASAKTAQPQPLSASESTSTNLAEVPQQSTHEPEKPTSTTSTMTTTTTAAPSTSAPVSEPLPAQSAIKRPSPVLGTTGLPSMIPMPSSRIARPHSPPNRSLLTAPTCPKPKPQSQDPPAPPPIPLQHKSYPPALNITPKELSRLTALHTRRNEVQAVKVRFKTVRVEGRRRPPSPTSRIRRVGEPVPGLEGGPAEEEDGEEVEVEAEADRLVESGGKESPLGSEEADEEEEDGAEGGEGDMPISDPLEPSSATSAAITVQGRSASASATTRPPLPTSQRVLRSATSSPPSSSASSSAAPLHSSVTPAKRRVRWDDVPRKAKRCVPPSYRAQAQPQEGQTQKQGQAVPTGKGAGVIVGKSCIAPTTHAIKLDALGNAPDADRPFPLQAQLRRTKVLVKRYIYDGEDVDADAGGDMEGEAAEEEPPSSGGPLEEGVLVDVGLLPSQGPATTQTVGMGLGLSLVPASASGPALRRTLNSGGAGR</sequence>
<feature type="compositionally biased region" description="Polar residues" evidence="1">
    <location>
        <begin position="93"/>
        <end position="109"/>
    </location>
</feature>
<feature type="compositionally biased region" description="Polar residues" evidence="1">
    <location>
        <begin position="59"/>
        <end position="74"/>
    </location>
</feature>
<feature type="compositionally biased region" description="Acidic residues" evidence="1">
    <location>
        <begin position="619"/>
        <end position="633"/>
    </location>
</feature>
<feature type="region of interest" description="Disordered" evidence="1">
    <location>
        <begin position="346"/>
        <end position="528"/>
    </location>
</feature>
<feature type="region of interest" description="Disordered" evidence="1">
    <location>
        <begin position="800"/>
        <end position="828"/>
    </location>
</feature>
<feature type="compositionally biased region" description="Pro residues" evidence="1">
    <location>
        <begin position="502"/>
        <end position="519"/>
    </location>
</feature>
<protein>
    <submittedName>
        <fullName evidence="2">Uncharacterized protein</fullName>
    </submittedName>
</protein>
<accession>A0AAN6JJX0</accession>
<feature type="compositionally biased region" description="Polar residues" evidence="1">
    <location>
        <begin position="157"/>
        <end position="166"/>
    </location>
</feature>
<feature type="region of interest" description="Disordered" evidence="1">
    <location>
        <begin position="1"/>
        <end position="333"/>
    </location>
</feature>
<feature type="compositionally biased region" description="Low complexity" evidence="1">
    <location>
        <begin position="123"/>
        <end position="132"/>
    </location>
</feature>
<feature type="compositionally biased region" description="Low complexity" evidence="1">
    <location>
        <begin position="819"/>
        <end position="828"/>
    </location>
</feature>
<comment type="caution">
    <text evidence="2">The sequence shown here is derived from an EMBL/GenBank/DDBJ whole genome shotgun (WGS) entry which is preliminary data.</text>
</comment>
<evidence type="ECO:0000313" key="3">
    <source>
        <dbReference type="Proteomes" id="UP001176521"/>
    </source>
</evidence>
<feature type="compositionally biased region" description="Acidic residues" evidence="1">
    <location>
        <begin position="588"/>
        <end position="601"/>
    </location>
</feature>
<feature type="compositionally biased region" description="Low complexity" evidence="1">
    <location>
        <begin position="725"/>
        <end position="740"/>
    </location>
</feature>
<gene>
    <name evidence="2" type="ORF">OC842_003723</name>
</gene>
<feature type="compositionally biased region" description="Polar residues" evidence="1">
    <location>
        <begin position="645"/>
        <end position="675"/>
    </location>
</feature>
<dbReference type="AlphaFoldDB" id="A0AAN6JJX0"/>
<feature type="compositionally biased region" description="Low complexity" evidence="1">
    <location>
        <begin position="13"/>
        <end position="57"/>
    </location>
</feature>
<feature type="compositionally biased region" description="Low complexity" evidence="1">
    <location>
        <begin position="256"/>
        <end position="273"/>
    </location>
</feature>
<keyword evidence="3" id="KW-1185">Reference proteome</keyword>
<proteinExistence type="predicted"/>
<evidence type="ECO:0000313" key="2">
    <source>
        <dbReference type="EMBL" id="KAK0531079.1"/>
    </source>
</evidence>